<keyword evidence="1" id="KW-0472">Membrane</keyword>
<organism evidence="2 3">
    <name type="scientific">Furculomyces boomerangus</name>
    <dbReference type="NCBI Taxonomy" id="61424"/>
    <lineage>
        <taxon>Eukaryota</taxon>
        <taxon>Fungi</taxon>
        <taxon>Fungi incertae sedis</taxon>
        <taxon>Zoopagomycota</taxon>
        <taxon>Kickxellomycotina</taxon>
        <taxon>Harpellomycetes</taxon>
        <taxon>Harpellales</taxon>
        <taxon>Harpellaceae</taxon>
        <taxon>Furculomyces</taxon>
    </lineage>
</organism>
<gene>
    <name evidence="2" type="ORF">BB559_003151</name>
</gene>
<sequence>MSDNSIEKGVVSNDDLVNEHGYLIDQLADFEFGIAEKLPISAWLVVATELCERFSYYGPSLMFTEYLREQLKVKKARSVSIVRGFIFFSYFNTLLGAFISDQWLGKYKTISIFACWYFTGTVLLAISALKSFSTSTGLAFLLSQPTYLLFLVLVVSNQTYQPL</sequence>
<reference evidence="2 3" key="1">
    <citation type="journal article" date="2018" name="MBio">
        <title>Comparative Genomics Reveals the Core Gene Toolbox for the Fungus-Insect Symbiosis.</title>
        <authorList>
            <person name="Wang Y."/>
            <person name="Stata M."/>
            <person name="Wang W."/>
            <person name="Stajich J.E."/>
            <person name="White M.M."/>
            <person name="Moncalvo J.M."/>
        </authorList>
    </citation>
    <scope>NUCLEOTIDE SEQUENCE [LARGE SCALE GENOMIC DNA]</scope>
    <source>
        <strain evidence="2 3">AUS-77-4</strain>
    </source>
</reference>
<dbReference type="EMBL" id="MBFT01000293">
    <property type="protein sequence ID" value="PVU93844.1"/>
    <property type="molecule type" value="Genomic_DNA"/>
</dbReference>
<keyword evidence="1" id="KW-0812">Transmembrane</keyword>
<dbReference type="AlphaFoldDB" id="A0A2T9YNK5"/>
<feature type="transmembrane region" description="Helical" evidence="1">
    <location>
        <begin position="111"/>
        <end position="129"/>
    </location>
</feature>
<evidence type="ECO:0000256" key="1">
    <source>
        <dbReference type="SAM" id="Phobius"/>
    </source>
</evidence>
<dbReference type="OrthoDB" id="8904098at2759"/>
<feature type="transmembrane region" description="Helical" evidence="1">
    <location>
        <begin position="136"/>
        <end position="155"/>
    </location>
</feature>
<feature type="transmembrane region" description="Helical" evidence="1">
    <location>
        <begin position="81"/>
        <end position="99"/>
    </location>
</feature>
<dbReference type="InterPro" id="IPR036259">
    <property type="entry name" value="MFS_trans_sf"/>
</dbReference>
<keyword evidence="1" id="KW-1133">Transmembrane helix</keyword>
<protein>
    <recommendedName>
        <fullName evidence="4">Major facilitator superfamily (MFS) profile domain-containing protein</fullName>
    </recommendedName>
</protein>
<evidence type="ECO:0000313" key="3">
    <source>
        <dbReference type="Proteomes" id="UP000245699"/>
    </source>
</evidence>
<evidence type="ECO:0008006" key="4">
    <source>
        <dbReference type="Google" id="ProtNLM"/>
    </source>
</evidence>
<comment type="caution">
    <text evidence="2">The sequence shown here is derived from an EMBL/GenBank/DDBJ whole genome shotgun (WGS) entry which is preliminary data.</text>
</comment>
<dbReference type="Gene3D" id="1.20.1250.20">
    <property type="entry name" value="MFS general substrate transporter like domains"/>
    <property type="match status" value="1"/>
</dbReference>
<dbReference type="Proteomes" id="UP000245699">
    <property type="component" value="Unassembled WGS sequence"/>
</dbReference>
<keyword evidence="3" id="KW-1185">Reference proteome</keyword>
<evidence type="ECO:0000313" key="2">
    <source>
        <dbReference type="EMBL" id="PVU93844.1"/>
    </source>
</evidence>
<dbReference type="SUPFAM" id="SSF103473">
    <property type="entry name" value="MFS general substrate transporter"/>
    <property type="match status" value="1"/>
</dbReference>
<dbReference type="PANTHER" id="PTHR11654">
    <property type="entry name" value="OLIGOPEPTIDE TRANSPORTER-RELATED"/>
    <property type="match status" value="1"/>
</dbReference>
<accession>A0A2T9YNK5</accession>
<proteinExistence type="predicted"/>
<name>A0A2T9YNK5_9FUNG</name>